<protein>
    <submittedName>
        <fullName evidence="2">Uncharacterized protein</fullName>
    </submittedName>
</protein>
<dbReference type="EMBL" id="AOGT01001436">
    <property type="protein sequence ID" value="EMG47701.1"/>
    <property type="molecule type" value="Genomic_DNA"/>
</dbReference>
<feature type="region of interest" description="Disordered" evidence="1">
    <location>
        <begin position="1"/>
        <end position="76"/>
    </location>
</feature>
<keyword evidence="3" id="KW-1185">Reference proteome</keyword>
<feature type="compositionally biased region" description="Polar residues" evidence="1">
    <location>
        <begin position="67"/>
        <end position="76"/>
    </location>
</feature>
<feature type="non-terminal residue" evidence="2">
    <location>
        <position position="1"/>
    </location>
</feature>
<evidence type="ECO:0000313" key="2">
    <source>
        <dbReference type="EMBL" id="EMG47701.1"/>
    </source>
</evidence>
<reference evidence="2 3" key="1">
    <citation type="submission" date="2013-02" db="EMBL/GenBank/DDBJ databases">
        <title>Genome sequence of Candida maltosa Xu316, a potential industrial strain for xylitol and ethanol production.</title>
        <authorList>
            <person name="Yu J."/>
            <person name="Wang Q."/>
            <person name="Geng X."/>
            <person name="Bao W."/>
            <person name="He P."/>
            <person name="Cai J."/>
        </authorList>
    </citation>
    <scope>NUCLEOTIDE SEQUENCE [LARGE SCALE GENOMIC DNA]</scope>
    <source>
        <strain evidence="3">Xu316</strain>
    </source>
</reference>
<dbReference type="AlphaFoldDB" id="M3IMU3"/>
<organism evidence="2 3">
    <name type="scientific">Candida maltosa (strain Xu316)</name>
    <name type="common">Yeast</name>
    <dbReference type="NCBI Taxonomy" id="1245528"/>
    <lineage>
        <taxon>Eukaryota</taxon>
        <taxon>Fungi</taxon>
        <taxon>Dikarya</taxon>
        <taxon>Ascomycota</taxon>
        <taxon>Saccharomycotina</taxon>
        <taxon>Pichiomycetes</taxon>
        <taxon>Debaryomycetaceae</taxon>
        <taxon>Candida/Lodderomyces clade</taxon>
        <taxon>Candida</taxon>
    </lineage>
</organism>
<comment type="caution">
    <text evidence="2">The sequence shown here is derived from an EMBL/GenBank/DDBJ whole genome shotgun (WGS) entry which is preliminary data.</text>
</comment>
<sequence length="107" mass="11185">MSFTKVSTTVDGESLVSELSASDSSFTDSSRPTTSSSSSINYESHETDSASSESTESWDVSLGGQSGVTESDIGSQSIIPTTTLYTSQYATTYPVGKISTTSDEVIV</sequence>
<feature type="compositionally biased region" description="Polar residues" evidence="1">
    <location>
        <begin position="1"/>
        <end position="11"/>
    </location>
</feature>
<evidence type="ECO:0000313" key="3">
    <source>
        <dbReference type="Proteomes" id="UP000011777"/>
    </source>
</evidence>
<feature type="compositionally biased region" description="Low complexity" evidence="1">
    <location>
        <begin position="49"/>
        <end position="61"/>
    </location>
</feature>
<accession>M3IMU3</accession>
<gene>
    <name evidence="2" type="ORF">G210_1881</name>
</gene>
<evidence type="ECO:0000256" key="1">
    <source>
        <dbReference type="SAM" id="MobiDB-lite"/>
    </source>
</evidence>
<feature type="compositionally biased region" description="Low complexity" evidence="1">
    <location>
        <begin position="13"/>
        <end position="42"/>
    </location>
</feature>
<proteinExistence type="predicted"/>
<feature type="non-terminal residue" evidence="2">
    <location>
        <position position="107"/>
    </location>
</feature>
<name>M3IMU3_CANMX</name>
<dbReference type="HOGENOM" id="CLU_2216066_0_0_1"/>
<dbReference type="Proteomes" id="UP000011777">
    <property type="component" value="Unassembled WGS sequence"/>
</dbReference>